<feature type="compositionally biased region" description="Low complexity" evidence="2">
    <location>
        <begin position="575"/>
        <end position="585"/>
    </location>
</feature>
<dbReference type="InterPro" id="IPR039327">
    <property type="entry name" value="CON7-like"/>
</dbReference>
<dbReference type="VEuPathDB" id="FungiDB:UMAG_02717"/>
<keyword evidence="1" id="KW-0479">Metal-binding</keyword>
<dbReference type="PANTHER" id="PTHR36167:SF3">
    <property type="entry name" value="C2H2 FINGER DOMAIN TRANSCRIPTION FACTOR (EUROFUNG)-RELATED"/>
    <property type="match status" value="1"/>
</dbReference>
<feature type="compositionally biased region" description="Polar residues" evidence="2">
    <location>
        <begin position="544"/>
        <end position="559"/>
    </location>
</feature>
<keyword evidence="5" id="KW-1185">Reference proteome</keyword>
<dbReference type="EMBL" id="CM003145">
    <property type="protein sequence ID" value="KIS69382.1"/>
    <property type="molecule type" value="Genomic_DNA"/>
</dbReference>
<feature type="region of interest" description="Disordered" evidence="2">
    <location>
        <begin position="95"/>
        <end position="138"/>
    </location>
</feature>
<accession>A0A0D1C735</accession>
<reference evidence="4 5" key="1">
    <citation type="journal article" date="2006" name="Nature">
        <title>Insights from the genome of the biotrophic fungal plant pathogen Ustilago maydis.</title>
        <authorList>
            <person name="Kamper J."/>
            <person name="Kahmann R."/>
            <person name="Bolker M."/>
            <person name="Ma L.J."/>
            <person name="Brefort T."/>
            <person name="Saville B.J."/>
            <person name="Banuett F."/>
            <person name="Kronstad J.W."/>
            <person name="Gold S.E."/>
            <person name="Muller O."/>
            <person name="Perlin M.H."/>
            <person name="Wosten H.A."/>
            <person name="de Vries R."/>
            <person name="Ruiz-Herrera J."/>
            <person name="Reynaga-Pena C.G."/>
            <person name="Snetselaar K."/>
            <person name="McCann M."/>
            <person name="Perez-Martin J."/>
            <person name="Feldbrugge M."/>
            <person name="Basse C.W."/>
            <person name="Steinberg G."/>
            <person name="Ibeas J.I."/>
            <person name="Holloman W."/>
            <person name="Guzman P."/>
            <person name="Farman M."/>
            <person name="Stajich J.E."/>
            <person name="Sentandreu R."/>
            <person name="Gonzalez-Prieto J.M."/>
            <person name="Kennell J.C."/>
            <person name="Molina L."/>
            <person name="Schirawski J."/>
            <person name="Mendoza-Mendoza A."/>
            <person name="Greilinger D."/>
            <person name="Munch K."/>
            <person name="Rossel N."/>
            <person name="Scherer M."/>
            <person name="Vranes M."/>
            <person name="Ladendorf O."/>
            <person name="Vincon V."/>
            <person name="Fuchs U."/>
            <person name="Sandrock B."/>
            <person name="Meng S."/>
            <person name="Ho E.C."/>
            <person name="Cahill M.J."/>
            <person name="Boyce K.J."/>
            <person name="Klose J."/>
            <person name="Klosterman S.J."/>
            <person name="Deelstra H.J."/>
            <person name="Ortiz-Castellanos L."/>
            <person name="Li W."/>
            <person name="Sanchez-Alonso P."/>
            <person name="Schreier P.H."/>
            <person name="Hauser-Hahn I."/>
            <person name="Vaupel M."/>
            <person name="Koopmann E."/>
            <person name="Friedrich G."/>
            <person name="Voss H."/>
            <person name="Schluter T."/>
            <person name="Margolis J."/>
            <person name="Platt D."/>
            <person name="Swimmer C."/>
            <person name="Gnirke A."/>
            <person name="Chen F."/>
            <person name="Vysotskaia V."/>
            <person name="Mannhaupt G."/>
            <person name="Guldener U."/>
            <person name="Munsterkotter M."/>
            <person name="Haase D."/>
            <person name="Oesterheld M."/>
            <person name="Mewes H.W."/>
            <person name="Mauceli E.W."/>
            <person name="DeCaprio D."/>
            <person name="Wade C.M."/>
            <person name="Butler J."/>
            <person name="Young S."/>
            <person name="Jaffe D.B."/>
            <person name="Calvo S."/>
            <person name="Nusbaum C."/>
            <person name="Galagan J."/>
            <person name="Birren B.W."/>
        </authorList>
    </citation>
    <scope>NUCLEOTIDE SEQUENCE [LARGE SCALE GENOMIC DNA]</scope>
    <source>
        <strain evidence="5">DSM 14603 / FGSC 9021 / UM521</strain>
    </source>
</reference>
<feature type="region of interest" description="Disordered" evidence="2">
    <location>
        <begin position="544"/>
        <end position="563"/>
    </location>
</feature>
<dbReference type="PANTHER" id="PTHR36167">
    <property type="entry name" value="C2H2 FINGER DOMAIN TRANSCRIPTION FACTOR (EUROFUNG)-RELATED"/>
    <property type="match status" value="1"/>
</dbReference>
<dbReference type="InParanoid" id="A0A0D1C735"/>
<proteinExistence type="predicted"/>
<dbReference type="GeneID" id="23563395"/>
<feature type="compositionally biased region" description="Polar residues" evidence="2">
    <location>
        <begin position="171"/>
        <end position="180"/>
    </location>
</feature>
<keyword evidence="1" id="KW-0862">Zinc</keyword>
<feature type="compositionally biased region" description="Basic and acidic residues" evidence="2">
    <location>
        <begin position="449"/>
        <end position="470"/>
    </location>
</feature>
<dbReference type="Gene3D" id="3.30.160.60">
    <property type="entry name" value="Classic Zinc Finger"/>
    <property type="match status" value="1"/>
</dbReference>
<feature type="compositionally biased region" description="Polar residues" evidence="2">
    <location>
        <begin position="112"/>
        <end position="125"/>
    </location>
</feature>
<protein>
    <recommendedName>
        <fullName evidence="3">C2H2-type domain-containing protein</fullName>
    </recommendedName>
</protein>
<feature type="region of interest" description="Disordered" evidence="2">
    <location>
        <begin position="160"/>
        <end position="242"/>
    </location>
</feature>
<dbReference type="PROSITE" id="PS50157">
    <property type="entry name" value="ZINC_FINGER_C2H2_2"/>
    <property type="match status" value="1"/>
</dbReference>
<feature type="region of interest" description="Disordered" evidence="2">
    <location>
        <begin position="575"/>
        <end position="610"/>
    </location>
</feature>
<dbReference type="Proteomes" id="UP000000561">
    <property type="component" value="Chromosome 6"/>
</dbReference>
<name>A0A0D1C735_MYCMD</name>
<dbReference type="RefSeq" id="XP_011389085.1">
    <property type="nucleotide sequence ID" value="XM_011390783.1"/>
</dbReference>
<dbReference type="OrthoDB" id="1939603at2759"/>
<evidence type="ECO:0000256" key="2">
    <source>
        <dbReference type="SAM" id="MobiDB-lite"/>
    </source>
</evidence>
<dbReference type="PROSITE" id="PS00028">
    <property type="entry name" value="ZINC_FINGER_C2H2_1"/>
    <property type="match status" value="1"/>
</dbReference>
<feature type="compositionally biased region" description="Polar residues" evidence="2">
    <location>
        <begin position="589"/>
        <end position="610"/>
    </location>
</feature>
<dbReference type="AlphaFoldDB" id="A0A0D1C735"/>
<dbReference type="eggNOG" id="ENOG502S48N">
    <property type="taxonomic scope" value="Eukaryota"/>
</dbReference>
<dbReference type="GO" id="GO:0008270">
    <property type="term" value="F:zinc ion binding"/>
    <property type="evidence" value="ECO:0007669"/>
    <property type="project" value="UniProtKB-KW"/>
</dbReference>
<feature type="compositionally biased region" description="Polar residues" evidence="2">
    <location>
        <begin position="197"/>
        <end position="213"/>
    </location>
</feature>
<keyword evidence="1" id="KW-0863">Zinc-finger</keyword>
<feature type="compositionally biased region" description="Polar residues" evidence="2">
    <location>
        <begin position="474"/>
        <end position="490"/>
    </location>
</feature>
<feature type="region of interest" description="Disordered" evidence="2">
    <location>
        <begin position="442"/>
        <end position="490"/>
    </location>
</feature>
<dbReference type="KEGG" id="uma:UMAG_02717"/>
<evidence type="ECO:0000256" key="1">
    <source>
        <dbReference type="PROSITE-ProRule" id="PRU00042"/>
    </source>
</evidence>
<organism evidence="4 5">
    <name type="scientific">Mycosarcoma maydis</name>
    <name type="common">Corn smut fungus</name>
    <name type="synonym">Ustilago maydis</name>
    <dbReference type="NCBI Taxonomy" id="5270"/>
    <lineage>
        <taxon>Eukaryota</taxon>
        <taxon>Fungi</taxon>
        <taxon>Dikarya</taxon>
        <taxon>Basidiomycota</taxon>
        <taxon>Ustilaginomycotina</taxon>
        <taxon>Ustilaginomycetes</taxon>
        <taxon>Ustilaginales</taxon>
        <taxon>Ustilaginaceae</taxon>
        <taxon>Mycosarcoma</taxon>
    </lineage>
</organism>
<dbReference type="OMA" id="RMSMPDP"/>
<gene>
    <name evidence="4" type="ORF">UMAG_02717</name>
</gene>
<dbReference type="GO" id="GO:0006355">
    <property type="term" value="P:regulation of DNA-templated transcription"/>
    <property type="evidence" value="ECO:0007669"/>
    <property type="project" value="InterPro"/>
</dbReference>
<dbReference type="InterPro" id="IPR013087">
    <property type="entry name" value="Znf_C2H2_type"/>
</dbReference>
<feature type="domain" description="C2H2-type" evidence="3">
    <location>
        <begin position="418"/>
        <end position="449"/>
    </location>
</feature>
<evidence type="ECO:0000259" key="3">
    <source>
        <dbReference type="PROSITE" id="PS50157"/>
    </source>
</evidence>
<evidence type="ECO:0000313" key="4">
    <source>
        <dbReference type="EMBL" id="KIS69382.1"/>
    </source>
</evidence>
<feature type="compositionally biased region" description="Low complexity" evidence="2">
    <location>
        <begin position="214"/>
        <end position="226"/>
    </location>
</feature>
<feature type="compositionally biased region" description="Low complexity" evidence="2">
    <location>
        <begin position="97"/>
        <end position="111"/>
    </location>
</feature>
<sequence length="634" mass="66183">MLRTHQEPAPAHTSLKRVNDEANTGLHAASLLNTQHSADHSSLFWPSSDASSALSSSVVLVDSTPKTGSHLALDNIPAHSGTDFLQIGLASLDGDLSTSSGPPSATTTSGTDSLVFTTSSNPGDQSSPAMSSSSNYNFETPSLHQVSALTAPFATSSPNVGSVGNADGNAAKTSPSQNEPSWYHANSHDKKPYDGPSDSTSSSIHTPYSYKSNTAASAHQAQQTQSGYYNDHDYHGHGAHPGVSQYFQHRASISGPLMDSTPYAERYESAAAAQAPAPPRVHGLAAWENASGSARPHTADGLFGQFGSVGTHDASADSSIINPVASSSRSYTPGAHAAALDAYYAQRRMSMPDPSVAGGGSKVFSYMTSGEDGAMSSSSSGINSGSHGYGGHYFGGGYSAGASKKRPRRRYDEIERLYPCSWPGCTKSYGTLNHLNAHVAMQKHGPKRSPSEFKDMRKAWRKQKKEEEHRRQSRQMSLTEQSLRPSYSSSSFAGLPSSELVGSTSGNASVLPIAPPPALSGVGLPGIGQMPSSLAHLSRYSMSSASSTHNTNPNQQSPFYLNGASADAGLHSAASSHAHAASTSAPPLQYSNGNDSSRLGYASSSSVAPAATGNANPQYSNFGAYLHAHRGSVQ</sequence>
<evidence type="ECO:0000313" key="5">
    <source>
        <dbReference type="Proteomes" id="UP000000561"/>
    </source>
</evidence>